<feature type="chain" id="PRO_5028009828" evidence="2">
    <location>
        <begin position="20"/>
        <end position="273"/>
    </location>
</feature>
<evidence type="ECO:0000256" key="1">
    <source>
        <dbReference type="SAM" id="MobiDB-lite"/>
    </source>
</evidence>
<feature type="region of interest" description="Disordered" evidence="1">
    <location>
        <begin position="27"/>
        <end position="51"/>
    </location>
</feature>
<dbReference type="SUPFAM" id="SSF55961">
    <property type="entry name" value="Bet v1-like"/>
    <property type="match status" value="1"/>
</dbReference>
<feature type="signal peptide" evidence="2">
    <location>
        <begin position="1"/>
        <end position="19"/>
    </location>
</feature>
<sequence length="273" mass="32268">MNRFYIQFVLFLLSIFTYANNKTLATETPAPEEETKTKTKTKQKPKKEYPTFEERCKKDNPIVCINPIINAEAVELMEDAVKEFKYHATYIDGFERCPTYTDSYVRLHKKELEDNTVEKIEHTIWGAENYEDIINEIWNSDRPKFFNAEIAKRKLVRVYNPNLVMIQQRYQTWYGAREKYFYALATKVEVTKYITMIVMMSVNVVDHHPSQKEYKNKLVEKANSFSTVIDIEEGIRKGKFKKTFVNISGYYIQKYNQFVDVTFIASIDGHKCI</sequence>
<gene>
    <name evidence="3" type="ORF">PVBDA_0803630</name>
</gene>
<dbReference type="AlphaFoldDB" id="A0A6V7S2T0"/>
<dbReference type="Proteomes" id="UP000515550">
    <property type="component" value="Chromosome PVBDA_08"/>
</dbReference>
<dbReference type="InterPro" id="IPR006486">
    <property type="entry name" value="PYST_A"/>
</dbReference>
<dbReference type="VEuPathDB" id="PlasmoDB:PVBDA_0803630"/>
<proteinExistence type="predicted"/>
<dbReference type="EMBL" id="LR865386">
    <property type="protein sequence ID" value="CAD2090636.1"/>
    <property type="molecule type" value="Genomic_DNA"/>
</dbReference>
<accession>A0A6V7S2T0</accession>
<reference evidence="3 4" key="1">
    <citation type="submission" date="2020-08" db="EMBL/GenBank/DDBJ databases">
        <authorList>
            <person name="Ramaprasad A."/>
        </authorList>
    </citation>
    <scope>NUCLEOTIDE SEQUENCE [LARGE SCALE GENOMIC DNA]</scope>
</reference>
<keyword evidence="2" id="KW-0732">Signal</keyword>
<evidence type="ECO:0000256" key="2">
    <source>
        <dbReference type="SAM" id="SignalP"/>
    </source>
</evidence>
<evidence type="ECO:0000313" key="3">
    <source>
        <dbReference type="EMBL" id="CAD2090636.1"/>
    </source>
</evidence>
<dbReference type="NCBIfam" id="TIGR01599">
    <property type="entry name" value="PYST-A"/>
    <property type="match status" value="1"/>
</dbReference>
<name>A0A6V7S2T0_PLAVN</name>
<organism evidence="3 4">
    <name type="scientific">Plasmodium vinckei brucechwatti</name>
    <dbReference type="NCBI Taxonomy" id="119398"/>
    <lineage>
        <taxon>Eukaryota</taxon>
        <taxon>Sar</taxon>
        <taxon>Alveolata</taxon>
        <taxon>Apicomplexa</taxon>
        <taxon>Aconoidasida</taxon>
        <taxon>Haemosporida</taxon>
        <taxon>Plasmodiidae</taxon>
        <taxon>Plasmodium</taxon>
        <taxon>Plasmodium (Vinckeia)</taxon>
    </lineage>
</organism>
<protein>
    <submittedName>
        <fullName evidence="3">Fam-a protein</fullName>
    </submittedName>
</protein>
<evidence type="ECO:0000313" key="4">
    <source>
        <dbReference type="Proteomes" id="UP000515550"/>
    </source>
</evidence>